<keyword evidence="11" id="KW-0732">Signal</keyword>
<evidence type="ECO:0000256" key="21">
    <source>
        <dbReference type="ARBA" id="ARBA00033328"/>
    </source>
</evidence>
<keyword evidence="9" id="KW-0645">Protease</keyword>
<keyword evidence="14" id="KW-0862">Zinc</keyword>
<evidence type="ECO:0000256" key="9">
    <source>
        <dbReference type="ARBA" id="ARBA00022670"/>
    </source>
</evidence>
<gene>
    <name evidence="23" type="ORF">NBR_LOCUS5589</name>
</gene>
<keyword evidence="13" id="KW-0256">Endoplasmic reticulum</keyword>
<dbReference type="GO" id="GO:0005764">
    <property type="term" value="C:lysosome"/>
    <property type="evidence" value="ECO:0007669"/>
    <property type="project" value="UniProtKB-SubCell"/>
</dbReference>
<evidence type="ECO:0000256" key="15">
    <source>
        <dbReference type="ARBA" id="ARBA00023034"/>
    </source>
</evidence>
<dbReference type="GO" id="GO:0005576">
    <property type="term" value="C:extracellular region"/>
    <property type="evidence" value="ECO:0007669"/>
    <property type="project" value="UniProtKB-SubCell"/>
</dbReference>
<dbReference type="SUPFAM" id="SSF53187">
    <property type="entry name" value="Zn-dependent exopeptidases"/>
    <property type="match status" value="1"/>
</dbReference>
<comment type="subcellular location">
    <subcellularLocation>
        <location evidence="1">Endoplasmic reticulum</location>
    </subcellularLocation>
    <subcellularLocation>
        <location evidence="3">Golgi apparatus</location>
    </subcellularLocation>
    <subcellularLocation>
        <location evidence="2">Lysosome</location>
    </subcellularLocation>
    <subcellularLocation>
        <location evidence="4">Secreted</location>
    </subcellularLocation>
</comment>
<evidence type="ECO:0000256" key="7">
    <source>
        <dbReference type="ARBA" id="ARBA00022525"/>
    </source>
</evidence>
<proteinExistence type="inferred from homology"/>
<evidence type="ECO:0000256" key="3">
    <source>
        <dbReference type="ARBA" id="ARBA00004555"/>
    </source>
</evidence>
<evidence type="ECO:0000256" key="19">
    <source>
        <dbReference type="ARBA" id="ARBA00023228"/>
    </source>
</evidence>
<dbReference type="PANTHER" id="PTHR12053">
    <property type="entry name" value="PROTEASE FAMILY M28 PLASMA GLUTAMATE CARBOXYPEPTIDASE-RELATED"/>
    <property type="match status" value="1"/>
</dbReference>
<dbReference type="PANTHER" id="PTHR12053:SF3">
    <property type="entry name" value="CARBOXYPEPTIDASE Q"/>
    <property type="match status" value="1"/>
</dbReference>
<evidence type="ECO:0000256" key="6">
    <source>
        <dbReference type="ARBA" id="ARBA00014116"/>
    </source>
</evidence>
<evidence type="ECO:0000256" key="2">
    <source>
        <dbReference type="ARBA" id="ARBA00004371"/>
    </source>
</evidence>
<evidence type="ECO:0000256" key="8">
    <source>
        <dbReference type="ARBA" id="ARBA00022645"/>
    </source>
</evidence>
<evidence type="ECO:0000256" key="12">
    <source>
        <dbReference type="ARBA" id="ARBA00022801"/>
    </source>
</evidence>
<evidence type="ECO:0000256" key="20">
    <source>
        <dbReference type="ARBA" id="ARBA00025833"/>
    </source>
</evidence>
<evidence type="ECO:0000313" key="23">
    <source>
        <dbReference type="EMBL" id="VDL69178.1"/>
    </source>
</evidence>
<keyword evidence="8" id="KW-0121">Carboxypeptidase</keyword>
<comment type="similarity">
    <text evidence="5">Belongs to the peptidase M28 family.</text>
</comment>
<dbReference type="STRING" id="27835.A0A0N4XST4"/>
<evidence type="ECO:0000256" key="1">
    <source>
        <dbReference type="ARBA" id="ARBA00004240"/>
    </source>
</evidence>
<dbReference type="Gene3D" id="3.40.630.10">
    <property type="entry name" value="Zn peptidases"/>
    <property type="match status" value="1"/>
</dbReference>
<dbReference type="GO" id="GO:0005783">
    <property type="term" value="C:endoplasmic reticulum"/>
    <property type="evidence" value="ECO:0007669"/>
    <property type="project" value="UniProtKB-SubCell"/>
</dbReference>
<accession>A0A0N4XST4</accession>
<dbReference type="AlphaFoldDB" id="A0A0N4XST4"/>
<dbReference type="GO" id="GO:0070573">
    <property type="term" value="F:metallodipeptidase activity"/>
    <property type="evidence" value="ECO:0007669"/>
    <property type="project" value="InterPro"/>
</dbReference>
<evidence type="ECO:0000256" key="11">
    <source>
        <dbReference type="ARBA" id="ARBA00022729"/>
    </source>
</evidence>
<dbReference type="InterPro" id="IPR039866">
    <property type="entry name" value="CPQ"/>
</dbReference>
<dbReference type="Proteomes" id="UP000271162">
    <property type="component" value="Unassembled WGS sequence"/>
</dbReference>
<dbReference type="EMBL" id="UYSL01014219">
    <property type="protein sequence ID" value="VDL69178.1"/>
    <property type="molecule type" value="Genomic_DNA"/>
</dbReference>
<evidence type="ECO:0000313" key="25">
    <source>
        <dbReference type="WBParaSite" id="NBR_0000558601-mRNA-1"/>
    </source>
</evidence>
<name>A0A0N4XST4_NIPBR</name>
<keyword evidence="7" id="KW-0964">Secreted</keyword>
<comment type="subunit">
    <text evidence="20">Homodimer. The monomeric form is inactive while the homodimer is active.</text>
</comment>
<evidence type="ECO:0000256" key="18">
    <source>
        <dbReference type="ARBA" id="ARBA00023180"/>
    </source>
</evidence>
<keyword evidence="17" id="KW-0865">Zymogen</keyword>
<evidence type="ECO:0000256" key="14">
    <source>
        <dbReference type="ARBA" id="ARBA00022833"/>
    </source>
</evidence>
<keyword evidence="12" id="KW-0378">Hydrolase</keyword>
<keyword evidence="16" id="KW-0482">Metalloprotease</keyword>
<evidence type="ECO:0000256" key="4">
    <source>
        <dbReference type="ARBA" id="ARBA00004613"/>
    </source>
</evidence>
<dbReference type="GO" id="GO:0004180">
    <property type="term" value="F:carboxypeptidase activity"/>
    <property type="evidence" value="ECO:0007669"/>
    <property type="project" value="UniProtKB-KW"/>
</dbReference>
<dbReference type="Pfam" id="PF04389">
    <property type="entry name" value="Peptidase_M28"/>
    <property type="match status" value="1"/>
</dbReference>
<reference evidence="23 24" key="2">
    <citation type="submission" date="2018-11" db="EMBL/GenBank/DDBJ databases">
        <authorList>
            <consortium name="Pathogen Informatics"/>
        </authorList>
    </citation>
    <scope>NUCLEOTIDE SEQUENCE [LARGE SCALE GENOMIC DNA]</scope>
</reference>
<organism evidence="25">
    <name type="scientific">Nippostrongylus brasiliensis</name>
    <name type="common">Rat hookworm</name>
    <dbReference type="NCBI Taxonomy" id="27835"/>
    <lineage>
        <taxon>Eukaryota</taxon>
        <taxon>Metazoa</taxon>
        <taxon>Ecdysozoa</taxon>
        <taxon>Nematoda</taxon>
        <taxon>Chromadorea</taxon>
        <taxon>Rhabditida</taxon>
        <taxon>Rhabditina</taxon>
        <taxon>Rhabditomorpha</taxon>
        <taxon>Strongyloidea</taxon>
        <taxon>Heligmosomidae</taxon>
        <taxon>Nippostrongylus</taxon>
    </lineage>
</organism>
<evidence type="ECO:0000256" key="10">
    <source>
        <dbReference type="ARBA" id="ARBA00022723"/>
    </source>
</evidence>
<dbReference type="GO" id="GO:0005794">
    <property type="term" value="C:Golgi apparatus"/>
    <property type="evidence" value="ECO:0007669"/>
    <property type="project" value="UniProtKB-SubCell"/>
</dbReference>
<protein>
    <recommendedName>
        <fullName evidence="6">Carboxypeptidase Q</fullName>
    </recommendedName>
    <alternativeName>
        <fullName evidence="21">Plasma glutamate carboxypeptidase</fullName>
    </alternativeName>
</protein>
<evidence type="ECO:0000256" key="5">
    <source>
        <dbReference type="ARBA" id="ARBA00010918"/>
    </source>
</evidence>
<sequence>MISRWVDRGRRVVVRLNITSRQRDRVSGRNVVFEIPGSVLPDQIVIISAHIDSWDVGQGAIDDGGGVAAVRSAMIAIQQLAEINPVFKPKR</sequence>
<dbReference type="GO" id="GO:0006508">
    <property type="term" value="P:proteolysis"/>
    <property type="evidence" value="ECO:0007669"/>
    <property type="project" value="UniProtKB-KW"/>
</dbReference>
<keyword evidence="24" id="KW-1185">Reference proteome</keyword>
<keyword evidence="15" id="KW-0333">Golgi apparatus</keyword>
<dbReference type="InterPro" id="IPR007484">
    <property type="entry name" value="Peptidase_M28"/>
</dbReference>
<dbReference type="GO" id="GO:0046872">
    <property type="term" value="F:metal ion binding"/>
    <property type="evidence" value="ECO:0007669"/>
    <property type="project" value="UniProtKB-KW"/>
</dbReference>
<evidence type="ECO:0000256" key="16">
    <source>
        <dbReference type="ARBA" id="ARBA00023049"/>
    </source>
</evidence>
<dbReference type="OMA" id="FRPKRYE"/>
<keyword evidence="18" id="KW-0325">Glycoprotein</keyword>
<evidence type="ECO:0000259" key="22">
    <source>
        <dbReference type="Pfam" id="PF04389"/>
    </source>
</evidence>
<keyword evidence="10" id="KW-0479">Metal-binding</keyword>
<evidence type="ECO:0000256" key="13">
    <source>
        <dbReference type="ARBA" id="ARBA00022824"/>
    </source>
</evidence>
<feature type="domain" description="Peptidase M28" evidence="22">
    <location>
        <begin position="30"/>
        <end position="76"/>
    </location>
</feature>
<reference evidence="25" key="1">
    <citation type="submission" date="2017-02" db="UniProtKB">
        <authorList>
            <consortium name="WormBaseParasite"/>
        </authorList>
    </citation>
    <scope>IDENTIFICATION</scope>
</reference>
<evidence type="ECO:0000313" key="24">
    <source>
        <dbReference type="Proteomes" id="UP000271162"/>
    </source>
</evidence>
<evidence type="ECO:0000256" key="17">
    <source>
        <dbReference type="ARBA" id="ARBA00023145"/>
    </source>
</evidence>
<dbReference type="WBParaSite" id="NBR_0000558601-mRNA-1">
    <property type="protein sequence ID" value="NBR_0000558601-mRNA-1"/>
    <property type="gene ID" value="NBR_0000558601"/>
</dbReference>
<keyword evidence="19" id="KW-0458">Lysosome</keyword>